<feature type="transmembrane region" description="Helical" evidence="1">
    <location>
        <begin position="142"/>
        <end position="161"/>
    </location>
</feature>
<feature type="transmembrane region" description="Helical" evidence="1">
    <location>
        <begin position="305"/>
        <end position="324"/>
    </location>
</feature>
<feature type="transmembrane region" description="Helical" evidence="1">
    <location>
        <begin position="336"/>
        <end position="358"/>
    </location>
</feature>
<sequence length="489" mass="56116">MHNSLFWRLLLSTWFVNLFHFRHLAAGSDRFIILVMSLVEQGKIQLDTYYNSPFYKDYLGDVLIYQGHAYSNINPGLSFLAVPAWGAVNFFYQQIPLSSSLRQENVHYFLAHFVSFAFTTGLLGALTACLLGLFIYRRTQDRWRAILGSLLYSFGSIAFFFSTRLNQNIPIAFIGFCVFILIFDPKTLKIERDSIKLFLIGFLLGLGIIIDVTIMPFLGVALLFLLWQYRKSILSLNYFILGVAFPILAQGLYHYLAFGNPFLSPSIILAQQSTNSQATNPVTLGLKTFNLKSILEYLFSYKTGLFIYMPYSLLSVWYMVRFWRNERRLIEFEKRAIALIFLSYLLFIAIIPSTYLYPLFGPRYILPIVPFICLLFALYLRQQELQLGIILAALGFLINIGGTQLGNDTGNVFLTVATYLVKGPWLPALDWLKVELPEITGYSPEFMSPYGLFFLLFICLLAIWIPYFLNRTQFSLPKRISGSRGEGEE</sequence>
<dbReference type="AlphaFoldDB" id="A0A8J7J3R0"/>
<comment type="caution">
    <text evidence="2">The sequence shown here is derived from an EMBL/GenBank/DDBJ whole genome shotgun (WGS) entry which is preliminary data.</text>
</comment>
<feature type="transmembrane region" description="Helical" evidence="1">
    <location>
        <begin position="364"/>
        <end position="380"/>
    </location>
</feature>
<feature type="transmembrane region" description="Helical" evidence="1">
    <location>
        <begin position="238"/>
        <end position="256"/>
    </location>
</feature>
<dbReference type="Proteomes" id="UP000654482">
    <property type="component" value="Unassembled WGS sequence"/>
</dbReference>
<reference evidence="2" key="1">
    <citation type="submission" date="2020-10" db="EMBL/GenBank/DDBJ databases">
        <authorList>
            <person name="Castelo-Branco R."/>
            <person name="Eusebio N."/>
            <person name="Adriana R."/>
            <person name="Vieira A."/>
            <person name="Brugerolle De Fraissinette N."/>
            <person name="Rezende De Castro R."/>
            <person name="Schneider M.P."/>
            <person name="Vasconcelos V."/>
            <person name="Leao P.N."/>
        </authorList>
    </citation>
    <scope>NUCLEOTIDE SEQUENCE</scope>
    <source>
        <strain evidence="2">LEGE 07157</strain>
    </source>
</reference>
<keyword evidence="1" id="KW-0812">Transmembrane</keyword>
<feature type="transmembrane region" description="Helical" evidence="1">
    <location>
        <begin position="73"/>
        <end position="92"/>
    </location>
</feature>
<gene>
    <name evidence="2" type="ORF">IQ249_14425</name>
</gene>
<protein>
    <submittedName>
        <fullName evidence="2">Uncharacterized protein</fullName>
    </submittedName>
</protein>
<evidence type="ECO:0000313" key="2">
    <source>
        <dbReference type="EMBL" id="MBE9117094.1"/>
    </source>
</evidence>
<feature type="transmembrane region" description="Helical" evidence="1">
    <location>
        <begin position="450"/>
        <end position="469"/>
    </location>
</feature>
<name>A0A8J7J3R0_9CYAN</name>
<feature type="transmembrane region" description="Helical" evidence="1">
    <location>
        <begin position="387"/>
        <end position="406"/>
    </location>
</feature>
<organism evidence="2 3">
    <name type="scientific">Lusitaniella coriacea LEGE 07157</name>
    <dbReference type="NCBI Taxonomy" id="945747"/>
    <lineage>
        <taxon>Bacteria</taxon>
        <taxon>Bacillati</taxon>
        <taxon>Cyanobacteriota</taxon>
        <taxon>Cyanophyceae</taxon>
        <taxon>Spirulinales</taxon>
        <taxon>Lusitaniellaceae</taxon>
        <taxon>Lusitaniella</taxon>
    </lineage>
</organism>
<proteinExistence type="predicted"/>
<keyword evidence="1" id="KW-0472">Membrane</keyword>
<feature type="transmembrane region" description="Helical" evidence="1">
    <location>
        <begin position="113"/>
        <end position="136"/>
    </location>
</feature>
<feature type="transmembrane region" description="Helical" evidence="1">
    <location>
        <begin position="168"/>
        <end position="185"/>
    </location>
</feature>
<feature type="transmembrane region" description="Helical" evidence="1">
    <location>
        <begin position="197"/>
        <end position="226"/>
    </location>
</feature>
<dbReference type="RefSeq" id="WP_194030183.1">
    <property type="nucleotide sequence ID" value="NZ_JADEWZ010000020.1"/>
</dbReference>
<keyword evidence="1" id="KW-1133">Transmembrane helix</keyword>
<accession>A0A8J7J3R0</accession>
<keyword evidence="3" id="KW-1185">Reference proteome</keyword>
<dbReference type="EMBL" id="JADEWZ010000020">
    <property type="protein sequence ID" value="MBE9117094.1"/>
    <property type="molecule type" value="Genomic_DNA"/>
</dbReference>
<evidence type="ECO:0000256" key="1">
    <source>
        <dbReference type="SAM" id="Phobius"/>
    </source>
</evidence>
<evidence type="ECO:0000313" key="3">
    <source>
        <dbReference type="Proteomes" id="UP000654482"/>
    </source>
</evidence>